<comment type="caution">
    <text evidence="2">The sequence shown here is derived from an EMBL/GenBank/DDBJ whole genome shotgun (WGS) entry which is preliminary data.</text>
</comment>
<name>A0A8S1RIS1_9CILI</name>
<dbReference type="Proteomes" id="UP000692954">
    <property type="component" value="Unassembled WGS sequence"/>
</dbReference>
<feature type="transmembrane region" description="Helical" evidence="1">
    <location>
        <begin position="105"/>
        <end position="124"/>
    </location>
</feature>
<protein>
    <recommendedName>
        <fullName evidence="4">Transmembrane protein</fullName>
    </recommendedName>
</protein>
<dbReference type="OrthoDB" id="308039at2759"/>
<reference evidence="2" key="1">
    <citation type="submission" date="2021-01" db="EMBL/GenBank/DDBJ databases">
        <authorList>
            <consortium name="Genoscope - CEA"/>
            <person name="William W."/>
        </authorList>
    </citation>
    <scope>NUCLEOTIDE SEQUENCE</scope>
</reference>
<keyword evidence="1" id="KW-1133">Transmembrane helix</keyword>
<sequence>MGNQNARIDDSNPQPNFTIQHNPYAIQQNTINSNTNQILSPEEFQQQNIQIANQQQSPDLQAQLIQQGIPIVQTFEIAQIPQQLISNQLKDQPFKIQKQEILKALIMYLVIQVISFILFFWLYMKFSKQTQSVQINLPDWWTIIIVHLLVIISGKFQFFQKNSIAIIRTLIILMNLCLFNAKAFFFNQQYSSFNENQQIEALQLLIVILITILYINSEQIEISLKKYYKILLPCLLIGFVTIFFNIFLIIIVFFSGTILLIVLRQLMNGRFQLQKGQTFGICNAIFLGLLVPCNIC</sequence>
<gene>
    <name evidence="2" type="ORF">PSON_ATCC_30995.1.T1830069</name>
</gene>
<organism evidence="2 3">
    <name type="scientific">Paramecium sonneborni</name>
    <dbReference type="NCBI Taxonomy" id="65129"/>
    <lineage>
        <taxon>Eukaryota</taxon>
        <taxon>Sar</taxon>
        <taxon>Alveolata</taxon>
        <taxon>Ciliophora</taxon>
        <taxon>Intramacronucleata</taxon>
        <taxon>Oligohymenophorea</taxon>
        <taxon>Peniculida</taxon>
        <taxon>Parameciidae</taxon>
        <taxon>Paramecium</taxon>
    </lineage>
</organism>
<keyword evidence="1" id="KW-0812">Transmembrane</keyword>
<feature type="transmembrane region" description="Helical" evidence="1">
    <location>
        <begin position="140"/>
        <end position="158"/>
    </location>
</feature>
<keyword evidence="3" id="KW-1185">Reference proteome</keyword>
<dbReference type="AlphaFoldDB" id="A0A8S1RIS1"/>
<evidence type="ECO:0000256" key="1">
    <source>
        <dbReference type="SAM" id="Phobius"/>
    </source>
</evidence>
<dbReference type="EMBL" id="CAJJDN010000183">
    <property type="protein sequence ID" value="CAD8128136.1"/>
    <property type="molecule type" value="Genomic_DNA"/>
</dbReference>
<evidence type="ECO:0008006" key="4">
    <source>
        <dbReference type="Google" id="ProtNLM"/>
    </source>
</evidence>
<evidence type="ECO:0000313" key="2">
    <source>
        <dbReference type="EMBL" id="CAD8128136.1"/>
    </source>
</evidence>
<feature type="transmembrane region" description="Helical" evidence="1">
    <location>
        <begin position="165"/>
        <end position="186"/>
    </location>
</feature>
<keyword evidence="1" id="KW-0472">Membrane</keyword>
<feature type="transmembrane region" description="Helical" evidence="1">
    <location>
        <begin position="235"/>
        <end position="263"/>
    </location>
</feature>
<proteinExistence type="predicted"/>
<accession>A0A8S1RIS1</accession>
<feature type="transmembrane region" description="Helical" evidence="1">
    <location>
        <begin position="198"/>
        <end position="215"/>
    </location>
</feature>
<evidence type="ECO:0000313" key="3">
    <source>
        <dbReference type="Proteomes" id="UP000692954"/>
    </source>
</evidence>